<evidence type="ECO:0000313" key="2">
    <source>
        <dbReference type="Proteomes" id="UP001305414"/>
    </source>
</evidence>
<dbReference type="Proteomes" id="UP001305414">
    <property type="component" value="Unassembled WGS sequence"/>
</dbReference>
<comment type="caution">
    <text evidence="1">The sequence shown here is derived from an EMBL/GenBank/DDBJ whole genome shotgun (WGS) entry which is preliminary data.</text>
</comment>
<dbReference type="AlphaFoldDB" id="A0AAN7UEN3"/>
<sequence length="149" mass="16588">MVVEFGHVSTPWPVPPSGEVAGGRVVPRSWRFMSGKLVPYEFGFNHPAQSEYREYDLPTGFVEEVAVFLADTNLEDVLGICAIGNAEIEGRIELNRGRVNFTVPPSKPEDMDVRLVPEHAPSVWAFDCKTGLNDTTMTLARVCWVCPKH</sequence>
<reference evidence="1 2" key="1">
    <citation type="submission" date="2023-10" db="EMBL/GenBank/DDBJ databases">
        <title>Draft genome sequence of Xylaria bambusicola isolate GMP-LS, the root and basal stem rot pathogen of sugarcane in Indonesia.</title>
        <authorList>
            <person name="Selvaraj P."/>
            <person name="Muralishankar V."/>
            <person name="Muruganantham S."/>
            <person name="Sp S."/>
            <person name="Haryani S."/>
            <person name="Lau K.J.X."/>
            <person name="Naqvi N.I."/>
        </authorList>
    </citation>
    <scope>NUCLEOTIDE SEQUENCE [LARGE SCALE GENOMIC DNA]</scope>
    <source>
        <strain evidence="1">GMP-LS</strain>
    </source>
</reference>
<dbReference type="EMBL" id="JAWHQM010000004">
    <property type="protein sequence ID" value="KAK5626748.1"/>
    <property type="molecule type" value="Genomic_DNA"/>
</dbReference>
<evidence type="ECO:0000313" key="1">
    <source>
        <dbReference type="EMBL" id="KAK5626748.1"/>
    </source>
</evidence>
<organism evidence="1 2">
    <name type="scientific">Xylaria bambusicola</name>
    <dbReference type="NCBI Taxonomy" id="326684"/>
    <lineage>
        <taxon>Eukaryota</taxon>
        <taxon>Fungi</taxon>
        <taxon>Dikarya</taxon>
        <taxon>Ascomycota</taxon>
        <taxon>Pezizomycotina</taxon>
        <taxon>Sordariomycetes</taxon>
        <taxon>Xylariomycetidae</taxon>
        <taxon>Xylariales</taxon>
        <taxon>Xylariaceae</taxon>
        <taxon>Xylaria</taxon>
    </lineage>
</organism>
<keyword evidence="2" id="KW-1185">Reference proteome</keyword>
<proteinExistence type="predicted"/>
<name>A0AAN7UEN3_9PEZI</name>
<accession>A0AAN7UEN3</accession>
<protein>
    <submittedName>
        <fullName evidence="1">Uncharacterized protein</fullName>
    </submittedName>
</protein>
<gene>
    <name evidence="1" type="ORF">RRF57_002463</name>
</gene>